<feature type="domain" description="AsmA" evidence="1">
    <location>
        <begin position="280"/>
        <end position="507"/>
    </location>
</feature>
<dbReference type="Proteomes" id="UP000190667">
    <property type="component" value="Unassembled WGS sequence"/>
</dbReference>
<dbReference type="GO" id="GO:0090313">
    <property type="term" value="P:regulation of protein targeting to membrane"/>
    <property type="evidence" value="ECO:0007669"/>
    <property type="project" value="TreeGrafter"/>
</dbReference>
<keyword evidence="3" id="KW-1185">Reference proteome</keyword>
<sequence>MRRLITTLAILVVVLAAGMTALVLLVNPNDFRGYMARQVEQRSGYKLTIDGDLRWHVWPQLSILSGRVTLKAPGADQPVVAAENMRLDVHLLPLLSHQLSVKQVMLKGAVLRLTADSQKKPATDAPVAPGDSSELTSSFGDDWSFDIANLRLSDSLVIWQQPDGNELNLRDVNLSMSQDSRRQVHFELSSQLSRNLRTLQFSLNGNMDVSQYPDRLSARLDEAQYQLSGPDLPGEGIKGKASLDAGWQNNGDQFSLKNISLSANDSQLDGSISGTLAGYPQLNVNLHAANLNLDTLMGVASSGASEQKGALSSARPPVIAKPAIYDSANSPLNKADGTLAITMDKFQWRGMAFSDVQLNASNHKGLLTLSRFSGNSADGNFSLPASINVRGKDTLVSIRPDLQGLDVAALLKAFNLPVVLSGKLSLQGELAGKGMSLAAAKQDWQGNASLQLKDAEFSGLNFARMVQQAARRSDARVQGNERDAVGTLKQLSASASLNNGVISLRDLQGENNIMTLQGQGQVDIAHRTSDMLFAIVVSGGWQGDSQLVQRLQNTAIPLRIYGSWANPAYSLQLDDALRNQLKDEALKRLRQWQDSQKKG</sequence>
<dbReference type="Pfam" id="PF05170">
    <property type="entry name" value="AsmA"/>
    <property type="match status" value="2"/>
</dbReference>
<proteinExistence type="predicted"/>
<reference evidence="2 3" key="1">
    <citation type="submission" date="2016-12" db="EMBL/GenBank/DDBJ databases">
        <title>Izhakiella australiana sp. nov. of genus Izhakiella isolated from Australian desert.</title>
        <authorList>
            <person name="Ji M."/>
        </authorList>
    </citation>
    <scope>NUCLEOTIDE SEQUENCE [LARGE SCALE GENOMIC DNA]</scope>
    <source>
        <strain evidence="2 3">D4N98</strain>
    </source>
</reference>
<dbReference type="OrthoDB" id="9766390at2"/>
<dbReference type="PANTHER" id="PTHR30441:SF4">
    <property type="entry name" value="PROTEIN ASMA"/>
    <property type="match status" value="1"/>
</dbReference>
<gene>
    <name evidence="2" type="ORF">BTJ39_11670</name>
</gene>
<dbReference type="STRING" id="1926881.BTJ39_11670"/>
<dbReference type="AlphaFoldDB" id="A0A1S8YKP9"/>
<dbReference type="EMBL" id="MRUL01000007">
    <property type="protein sequence ID" value="OON39691.1"/>
    <property type="molecule type" value="Genomic_DNA"/>
</dbReference>
<dbReference type="InterPro" id="IPR052894">
    <property type="entry name" value="AsmA-related"/>
</dbReference>
<evidence type="ECO:0000313" key="2">
    <source>
        <dbReference type="EMBL" id="OON39691.1"/>
    </source>
</evidence>
<dbReference type="NCBIfam" id="NF008091">
    <property type="entry name" value="PRK10833.1"/>
    <property type="match status" value="1"/>
</dbReference>
<accession>A0A1S8YKP9</accession>
<evidence type="ECO:0000259" key="1">
    <source>
        <dbReference type="Pfam" id="PF05170"/>
    </source>
</evidence>
<dbReference type="PANTHER" id="PTHR30441">
    <property type="entry name" value="DUF748 DOMAIN-CONTAINING PROTEIN"/>
    <property type="match status" value="1"/>
</dbReference>
<organism evidence="2 3">
    <name type="scientific">Izhakiella australiensis</name>
    <dbReference type="NCBI Taxonomy" id="1926881"/>
    <lineage>
        <taxon>Bacteria</taxon>
        <taxon>Pseudomonadati</taxon>
        <taxon>Pseudomonadota</taxon>
        <taxon>Gammaproteobacteria</taxon>
        <taxon>Enterobacterales</taxon>
        <taxon>Erwiniaceae</taxon>
        <taxon>Izhakiella</taxon>
    </lineage>
</organism>
<comment type="caution">
    <text evidence="2">The sequence shown here is derived from an EMBL/GenBank/DDBJ whole genome shotgun (WGS) entry which is preliminary data.</text>
</comment>
<feature type="domain" description="AsmA" evidence="1">
    <location>
        <begin position="5"/>
        <end position="271"/>
    </location>
</feature>
<evidence type="ECO:0000313" key="3">
    <source>
        <dbReference type="Proteomes" id="UP000190667"/>
    </source>
</evidence>
<protein>
    <submittedName>
        <fullName evidence="2">Outer membrane assembly protein AsmA</fullName>
    </submittedName>
</protein>
<dbReference type="RefSeq" id="WP_078002878.1">
    <property type="nucleotide sequence ID" value="NZ_MRUL01000007.1"/>
</dbReference>
<name>A0A1S8YKP9_9GAMM</name>
<dbReference type="InterPro" id="IPR007844">
    <property type="entry name" value="AsmA"/>
</dbReference>
<dbReference type="GO" id="GO:0005886">
    <property type="term" value="C:plasma membrane"/>
    <property type="evidence" value="ECO:0007669"/>
    <property type="project" value="TreeGrafter"/>
</dbReference>